<proteinExistence type="predicted"/>
<feature type="transmembrane region" description="Helical" evidence="1">
    <location>
        <begin position="68"/>
        <end position="86"/>
    </location>
</feature>
<dbReference type="AlphaFoldDB" id="F0P1V0"/>
<dbReference type="CDD" id="cd04301">
    <property type="entry name" value="NAT_SF"/>
    <property type="match status" value="1"/>
</dbReference>
<reference evidence="3 4" key="1">
    <citation type="journal article" date="2011" name="Stand. Genomic Sci.">
        <title>Complete genome sequence of Weeksella virosa type strain (9751).</title>
        <authorList>
            <person name="Lang E."/>
            <person name="Teshima H."/>
            <person name="Lucas S."/>
            <person name="Lapidus A."/>
            <person name="Hammon N."/>
            <person name="Deshpande S."/>
            <person name="Nolan M."/>
            <person name="Cheng J.F."/>
            <person name="Pitluck S."/>
            <person name="Liolios K."/>
            <person name="Pagani I."/>
            <person name="Mikhailova N."/>
            <person name="Ivanova N."/>
            <person name="Mavromatis K."/>
            <person name="Pati A."/>
            <person name="Tapia R."/>
            <person name="Han C."/>
            <person name="Goodwin L."/>
            <person name="Chen A."/>
            <person name="Palaniappan K."/>
            <person name="Land M."/>
            <person name="Hauser L."/>
            <person name="Chang Y.J."/>
            <person name="Jeffries C.D."/>
            <person name="Brambilla E.M."/>
            <person name="Kopitz M."/>
            <person name="Rohde M."/>
            <person name="Goker M."/>
            <person name="Tindall B.J."/>
            <person name="Detter J.C."/>
            <person name="Woyke T."/>
            <person name="Bristow J."/>
            <person name="Eisen J.A."/>
            <person name="Markowitz V."/>
            <person name="Hugenholtz P."/>
            <person name="Klenk H.P."/>
            <person name="Kyrpides N.C."/>
        </authorList>
    </citation>
    <scope>NUCLEOTIDE SEQUENCE [LARGE SCALE GENOMIC DNA]</scope>
    <source>
        <strain evidence="4">ATCC 43766 / DSM 16922 / JCM 21250 / NBRC 16016 / NCTC 11634 / CL345/78</strain>
    </source>
</reference>
<dbReference type="GO" id="GO:0016747">
    <property type="term" value="F:acyltransferase activity, transferring groups other than amino-acyl groups"/>
    <property type="evidence" value="ECO:0007669"/>
    <property type="project" value="InterPro"/>
</dbReference>
<feature type="domain" description="N-acetyltransferase" evidence="2">
    <location>
        <begin position="118"/>
        <end position="279"/>
    </location>
</feature>
<dbReference type="InterPro" id="IPR000182">
    <property type="entry name" value="GNAT_dom"/>
</dbReference>
<dbReference type="STRING" id="865938.Weevi_2073"/>
<name>F0P1V0_WEEVC</name>
<accession>F0P1V0</accession>
<gene>
    <name evidence="3" type="ordered locus">Weevi_2073</name>
</gene>
<evidence type="ECO:0000259" key="2">
    <source>
        <dbReference type="PROSITE" id="PS51186"/>
    </source>
</evidence>
<keyword evidence="1" id="KW-0812">Transmembrane</keyword>
<evidence type="ECO:0000256" key="1">
    <source>
        <dbReference type="SAM" id="Phobius"/>
    </source>
</evidence>
<feature type="transmembrane region" description="Helical" evidence="1">
    <location>
        <begin position="25"/>
        <end position="48"/>
    </location>
</feature>
<dbReference type="EMBL" id="CP002455">
    <property type="protein sequence ID" value="ADX68747.1"/>
    <property type="molecule type" value="Genomic_DNA"/>
</dbReference>
<organism evidence="3 4">
    <name type="scientific">Weeksella virosa (strain ATCC 43766 / DSM 16922 / JCM 21250 / CCUG 30538 / CDC 9751 / IAM 14551 / NBRC 16016 / NCTC 11634 / CL345/78)</name>
    <dbReference type="NCBI Taxonomy" id="865938"/>
    <lineage>
        <taxon>Bacteria</taxon>
        <taxon>Pseudomonadati</taxon>
        <taxon>Bacteroidota</taxon>
        <taxon>Flavobacteriia</taxon>
        <taxon>Flavobacteriales</taxon>
        <taxon>Weeksellaceae</taxon>
        <taxon>Weeksella</taxon>
    </lineage>
</organism>
<dbReference type="InterPro" id="IPR016181">
    <property type="entry name" value="Acyl_CoA_acyltransferase"/>
</dbReference>
<dbReference type="PROSITE" id="PS51186">
    <property type="entry name" value="GNAT"/>
    <property type="match status" value="1"/>
</dbReference>
<keyword evidence="1" id="KW-0472">Membrane</keyword>
<dbReference type="PANTHER" id="PTHR42919:SF40">
    <property type="entry name" value="FAMILY ACETYLTRANSFERASE, PUTATIVE-RELATED"/>
    <property type="match status" value="1"/>
</dbReference>
<dbReference type="PANTHER" id="PTHR42919">
    <property type="entry name" value="N-ALPHA-ACETYLTRANSFERASE"/>
    <property type="match status" value="1"/>
</dbReference>
<dbReference type="HOGENOM" id="CLU_997295_0_0_10"/>
<sequence length="279" mass="32917">MIELIYLLYIALRFGFLAKRYRKNIFLWVVLSGIFYVISLIFIAFNIHLFSMFDLMPKLTEMNESYQMWIPVLAGLFVAFGVYRIVEKNFRKDKQLAEEIEQAKLQKKEAVKRRDIHYFFHTVNPTNVHHILPLAKRVWSTTYKMILSQEQIDYMLAMMYDEKKILSEVDQGDCWEILKVDNISVGYLHYKLEDDGRVFLSKIYLDSASQQQGLGKIMLAQVVEFAESKAARAIYLTVNKHNEKAISFYERNGFVRVQEAVFEIGNGYVMDDYIYQKNL</sequence>
<dbReference type="RefSeq" id="WP_013599135.1">
    <property type="nucleotide sequence ID" value="NC_015144.1"/>
</dbReference>
<dbReference type="KEGG" id="wvi:Weevi_2073"/>
<dbReference type="eggNOG" id="COG0456">
    <property type="taxonomic scope" value="Bacteria"/>
</dbReference>
<reference evidence="4" key="2">
    <citation type="journal article" date="2011" name="Stand. Genomic Sci.">
        <title>Complete genome sequence of Weeksella virosa type strain (9751T).</title>
        <authorList>
            <person name="Lang E."/>
            <person name="Teshima H."/>
            <person name="Lucas S."/>
            <person name="Lapidus A."/>
            <person name="Hammon N."/>
            <person name="Deshpande S."/>
            <person name="Nolan M."/>
            <person name="Cheng J."/>
            <person name="Pitluck S."/>
            <person name="Liolios K."/>
            <person name="Pagani I."/>
            <person name="Mikhailova N."/>
            <person name="Ivanova N."/>
            <person name="Mavromatis K."/>
            <person name="Pati A."/>
            <person name="Tapia R."/>
            <person name="Han C."/>
            <person name="Goodwin L."/>
            <person name="Chen A."/>
            <person name="Palaniappan K."/>
            <person name="Land M."/>
            <person name="Hauser L."/>
            <person name="Chang Y."/>
            <person name="Jeffries C."/>
            <person name="Brambilla E."/>
            <person name="Kopitz M."/>
            <person name="Rohde M."/>
            <person name="Goker M."/>
            <person name="Tindall B."/>
            <person name="Detter J."/>
            <person name="Woyke T."/>
            <person name="Bristow J."/>
            <person name="Eisen J."/>
            <person name="Markowitz V."/>
            <person name="Hugenholtz P."/>
            <person name="Klenk H."/>
            <person name="Kyrpides N."/>
        </authorList>
    </citation>
    <scope>NUCLEOTIDE SEQUENCE [LARGE SCALE GENOMIC DNA]</scope>
    <source>
        <strain evidence="4">ATCC 43766 / DSM 16922 / JCM 21250 / NBRC 16016 / NCTC 11634 / CL345/78</strain>
    </source>
</reference>
<keyword evidence="1" id="KW-1133">Transmembrane helix</keyword>
<dbReference type="SUPFAM" id="SSF55729">
    <property type="entry name" value="Acyl-CoA N-acyltransferases (Nat)"/>
    <property type="match status" value="1"/>
</dbReference>
<dbReference type="Proteomes" id="UP000008641">
    <property type="component" value="Chromosome"/>
</dbReference>
<protein>
    <submittedName>
        <fullName evidence="3">GCN5-related N-acetyltransferase</fullName>
    </submittedName>
</protein>
<dbReference type="InterPro" id="IPR051556">
    <property type="entry name" value="N-term/lysine_N-AcTrnsfr"/>
</dbReference>
<dbReference type="Gene3D" id="3.40.630.30">
    <property type="match status" value="1"/>
</dbReference>
<dbReference type="Pfam" id="PF00583">
    <property type="entry name" value="Acetyltransf_1"/>
    <property type="match status" value="1"/>
</dbReference>
<keyword evidence="4" id="KW-1185">Reference proteome</keyword>
<evidence type="ECO:0000313" key="3">
    <source>
        <dbReference type="EMBL" id="ADX68747.1"/>
    </source>
</evidence>
<evidence type="ECO:0000313" key="4">
    <source>
        <dbReference type="Proteomes" id="UP000008641"/>
    </source>
</evidence>